<feature type="compositionally biased region" description="Low complexity" evidence="10">
    <location>
        <begin position="414"/>
        <end position="423"/>
    </location>
</feature>
<keyword evidence="3" id="KW-0349">Heme</keyword>
<comment type="caution">
    <text evidence="11">The sequence shown here is derived from an EMBL/GenBank/DDBJ whole genome shotgun (WGS) entry which is preliminary data.</text>
</comment>
<feature type="compositionally biased region" description="Low complexity" evidence="10">
    <location>
        <begin position="311"/>
        <end position="327"/>
    </location>
</feature>
<dbReference type="CDD" id="cd00454">
    <property type="entry name" value="TrHb1_N"/>
    <property type="match status" value="1"/>
</dbReference>
<evidence type="ECO:0000256" key="2">
    <source>
        <dbReference type="ARBA" id="ARBA00022559"/>
    </source>
</evidence>
<keyword evidence="9" id="KW-0676">Redox-active center</keyword>
<feature type="compositionally biased region" description="Low complexity" evidence="10">
    <location>
        <begin position="369"/>
        <end position="384"/>
    </location>
</feature>
<evidence type="ECO:0000256" key="7">
    <source>
        <dbReference type="ARBA" id="ARBA00023004"/>
    </source>
</evidence>
<feature type="compositionally biased region" description="Low complexity" evidence="10">
    <location>
        <begin position="241"/>
        <end position="250"/>
    </location>
</feature>
<organism evidence="11 12">
    <name type="scientific">Volvox africanus</name>
    <dbReference type="NCBI Taxonomy" id="51714"/>
    <lineage>
        <taxon>Eukaryota</taxon>
        <taxon>Viridiplantae</taxon>
        <taxon>Chlorophyta</taxon>
        <taxon>core chlorophytes</taxon>
        <taxon>Chlorophyceae</taxon>
        <taxon>CS clade</taxon>
        <taxon>Chlamydomonadales</taxon>
        <taxon>Volvocaceae</taxon>
        <taxon>Volvox</taxon>
    </lineage>
</organism>
<feature type="region of interest" description="Disordered" evidence="10">
    <location>
        <begin position="542"/>
        <end position="569"/>
    </location>
</feature>
<feature type="region of interest" description="Disordered" evidence="10">
    <location>
        <begin position="406"/>
        <end position="509"/>
    </location>
</feature>
<keyword evidence="12" id="KW-1185">Reference proteome</keyword>
<evidence type="ECO:0000256" key="8">
    <source>
        <dbReference type="ARBA" id="ARBA00023157"/>
    </source>
</evidence>
<feature type="compositionally biased region" description="Low complexity" evidence="10">
    <location>
        <begin position="665"/>
        <end position="676"/>
    </location>
</feature>
<dbReference type="InterPro" id="IPR012292">
    <property type="entry name" value="Globin/Proto"/>
</dbReference>
<keyword evidence="7" id="KW-0408">Iron</keyword>
<dbReference type="InterPro" id="IPR009050">
    <property type="entry name" value="Globin-like_sf"/>
</dbReference>
<accession>A0ABQ5S8Q6</accession>
<keyword evidence="1" id="KW-0813">Transport</keyword>
<feature type="region of interest" description="Disordered" evidence="10">
    <location>
        <begin position="630"/>
        <end position="741"/>
    </location>
</feature>
<feature type="region of interest" description="Disordered" evidence="10">
    <location>
        <begin position="789"/>
        <end position="824"/>
    </location>
</feature>
<feature type="compositionally biased region" description="Polar residues" evidence="10">
    <location>
        <begin position="223"/>
        <end position="238"/>
    </location>
</feature>
<feature type="region of interest" description="Disordered" evidence="10">
    <location>
        <begin position="220"/>
        <end position="327"/>
    </location>
</feature>
<protein>
    <recommendedName>
        <fullName evidence="13">Globin</fullName>
    </recommendedName>
</protein>
<feature type="compositionally biased region" description="Low complexity" evidence="10">
    <location>
        <begin position="339"/>
        <end position="359"/>
    </location>
</feature>
<dbReference type="Proteomes" id="UP001165090">
    <property type="component" value="Unassembled WGS sequence"/>
</dbReference>
<evidence type="ECO:0000256" key="10">
    <source>
        <dbReference type="SAM" id="MobiDB-lite"/>
    </source>
</evidence>
<sequence length="824" mass="81833">MGNGCSHFIDFWAHMATEADIQKAARSIETWQKAQDANRGGGGGLQQHTGAVSYRLGGQDVVKRVIEGFYKRLYANERLRVFLHDQDVITLKAKQSAFMSWLFGQPSQSFAGKNLRIAHLRLIKQRGFSPADFETGLSLFTDAMREQGSPEAIVSEVLMKMRPFKEIIFTPSACDAEEEARWIVEERVEQQQQQKQIEATATGTIEAVATTPTDAAAAIETGRSGNSRPGSVRSSQCPFTGGRLSRPPSGGSSGGVNAMERCMGEKSGVGMGDSQAKPPSTPPAPPPHGTAAPASRPESAAPCRTGTRPESAAAAAATTAAGTDTAGVTAAAAVTATAASSVGNAPAAAASVAAAATESFPPPPPLASPPRANSRPASRSVSIPGVATAAAATAAAVGIPDVVRPVSRRSAPGSQPQSAVPVIPSSPPSPSPSRAVIPPLPALTSAERDTALPPTAAGEGDRLESDKGVPELAPASSAAATTTAAAVAAPAPAPAPAPTLATPPRADDANVAAEDIVDAFMTEVFAEEPGAVVDEALAEMGTVRQSNPADGSVSGGGNAKDSTLQPTTAAAAAAAVAGNGTAAAVAATAPSRTATPLAGSQRLDAAQVVATTPLLAPPAAARIATPLVERQRPGSVAGAAAPSPPPPLEMTRGSTPPPLVGNPRPSVASAVAAAAAPPTPPSAPSGTPLPLPPLPSGTAAPSPPPPQPLAPARIGTPLVGVQRVDPGSGMAPVPAPAAAPAAAPPVSTAAADVPAAASKPRVGGIALLGRRPEGGPAAAVAAVAVAVAAAPPPKPPPPARISGPGGPPPHPGVRHKPRKVGKAF</sequence>
<reference evidence="11 12" key="1">
    <citation type="journal article" date="2023" name="IScience">
        <title>Expanded male sex-determining region conserved during the evolution of homothallism in the green alga Volvox.</title>
        <authorList>
            <person name="Yamamoto K."/>
            <person name="Matsuzaki R."/>
            <person name="Mahakham W."/>
            <person name="Heman W."/>
            <person name="Sekimoto H."/>
            <person name="Kawachi M."/>
            <person name="Minakuchi Y."/>
            <person name="Toyoda A."/>
            <person name="Nozaki H."/>
        </authorList>
    </citation>
    <scope>NUCLEOTIDE SEQUENCE [LARGE SCALE GENOMIC DNA]</scope>
    <source>
        <strain evidence="11 12">NIES-4468</strain>
    </source>
</reference>
<name>A0ABQ5S8Q6_9CHLO</name>
<evidence type="ECO:0000256" key="4">
    <source>
        <dbReference type="ARBA" id="ARBA00022723"/>
    </source>
</evidence>
<feature type="region of interest" description="Disordered" evidence="10">
    <location>
        <begin position="339"/>
        <end position="384"/>
    </location>
</feature>
<dbReference type="SUPFAM" id="SSF46458">
    <property type="entry name" value="Globin-like"/>
    <property type="match status" value="1"/>
</dbReference>
<evidence type="ECO:0000256" key="9">
    <source>
        <dbReference type="ARBA" id="ARBA00023284"/>
    </source>
</evidence>
<feature type="compositionally biased region" description="Pro residues" evidence="10">
    <location>
        <begin position="790"/>
        <end position="811"/>
    </location>
</feature>
<keyword evidence="6" id="KW-0560">Oxidoreductase</keyword>
<keyword evidence="4" id="KW-0479">Metal-binding</keyword>
<evidence type="ECO:0008006" key="13">
    <source>
        <dbReference type="Google" id="ProtNLM"/>
    </source>
</evidence>
<dbReference type="Pfam" id="PF01152">
    <property type="entry name" value="Bac_globin"/>
    <property type="match status" value="1"/>
</dbReference>
<keyword evidence="2" id="KW-0575">Peroxidase</keyword>
<evidence type="ECO:0000313" key="11">
    <source>
        <dbReference type="EMBL" id="GLI66287.1"/>
    </source>
</evidence>
<keyword evidence="5" id="KW-0049">Antioxidant</keyword>
<feature type="compositionally biased region" description="Basic and acidic residues" evidence="10">
    <location>
        <begin position="459"/>
        <end position="469"/>
    </location>
</feature>
<feature type="compositionally biased region" description="Low complexity" evidence="10">
    <location>
        <begin position="473"/>
        <end position="490"/>
    </location>
</feature>
<feature type="compositionally biased region" description="Basic residues" evidence="10">
    <location>
        <begin position="812"/>
        <end position="824"/>
    </location>
</feature>
<dbReference type="PANTHER" id="PTHR42801">
    <property type="entry name" value="THIOREDOXIN-DEPENDENT PEROXIDE REDUCTASE"/>
    <property type="match status" value="1"/>
</dbReference>
<feature type="compositionally biased region" description="Pro residues" evidence="10">
    <location>
        <begin position="677"/>
        <end position="709"/>
    </location>
</feature>
<dbReference type="InterPro" id="IPR001486">
    <property type="entry name" value="Hemoglobin_trunc"/>
</dbReference>
<dbReference type="PANTHER" id="PTHR42801:SF5">
    <property type="entry name" value="GROUP 1 TRUNCATED HEMOGLOBIN GLBN"/>
    <property type="match status" value="1"/>
</dbReference>
<dbReference type="EMBL" id="BSDZ01000030">
    <property type="protein sequence ID" value="GLI66287.1"/>
    <property type="molecule type" value="Genomic_DNA"/>
</dbReference>
<evidence type="ECO:0000256" key="6">
    <source>
        <dbReference type="ARBA" id="ARBA00023002"/>
    </source>
</evidence>
<feature type="compositionally biased region" description="Pro residues" evidence="10">
    <location>
        <begin position="279"/>
        <end position="288"/>
    </location>
</feature>
<evidence type="ECO:0000313" key="12">
    <source>
        <dbReference type="Proteomes" id="UP001165090"/>
    </source>
</evidence>
<keyword evidence="8" id="KW-1015">Disulfide bond</keyword>
<feature type="compositionally biased region" description="Low complexity" evidence="10">
    <location>
        <begin position="630"/>
        <end position="641"/>
    </location>
</feature>
<proteinExistence type="predicted"/>
<evidence type="ECO:0000256" key="1">
    <source>
        <dbReference type="ARBA" id="ARBA00022448"/>
    </source>
</evidence>
<evidence type="ECO:0000256" key="3">
    <source>
        <dbReference type="ARBA" id="ARBA00022617"/>
    </source>
</evidence>
<dbReference type="Gene3D" id="1.10.490.10">
    <property type="entry name" value="Globins"/>
    <property type="match status" value="1"/>
</dbReference>
<dbReference type="InterPro" id="IPR050924">
    <property type="entry name" value="Peroxiredoxin_BCP/PrxQ"/>
</dbReference>
<gene>
    <name evidence="11" type="ORF">VaNZ11_010048</name>
</gene>
<feature type="compositionally biased region" description="Low complexity" evidence="10">
    <location>
        <begin position="289"/>
        <end position="302"/>
    </location>
</feature>
<evidence type="ECO:0000256" key="5">
    <source>
        <dbReference type="ARBA" id="ARBA00022862"/>
    </source>
</evidence>